<sequence length="219" mass="22098">MLAVALAQAAAAALLVDLDPWGGGLDLLVGGENTPGLRWPDLALQGGRLTWSAVREALPRHRGVSLLSGTRRGWEPDAGPVHAVVDAGKRGGVTVVCDLPRRLTDAAQAAVDSADLVVVVCRADVRACAATGALAPLLAAVNPNLGLVVRGPSPGGLRAAEIADVTGLPLLASIRAQPQLAEQAERGGLRLGGRSALTVAARRVLAVLPGVGSSIGRAA</sequence>
<dbReference type="InterPro" id="IPR027417">
    <property type="entry name" value="P-loop_NTPase"/>
</dbReference>
<dbReference type="GO" id="GO:0005524">
    <property type="term" value="F:ATP binding"/>
    <property type="evidence" value="ECO:0007669"/>
    <property type="project" value="TreeGrafter"/>
</dbReference>
<dbReference type="AlphaFoldDB" id="A0A7I7YZ35"/>
<dbReference type="InterPro" id="IPR050625">
    <property type="entry name" value="ParA/MinD_ATPase"/>
</dbReference>
<dbReference type="GO" id="GO:0009898">
    <property type="term" value="C:cytoplasmic side of plasma membrane"/>
    <property type="evidence" value="ECO:0007669"/>
    <property type="project" value="TreeGrafter"/>
</dbReference>
<dbReference type="NCBIfam" id="TIGR03815">
    <property type="entry name" value="CpaE_hom_Actino"/>
    <property type="match status" value="1"/>
</dbReference>
<evidence type="ECO:0000313" key="2">
    <source>
        <dbReference type="Proteomes" id="UP000467105"/>
    </source>
</evidence>
<evidence type="ECO:0008006" key="3">
    <source>
        <dbReference type="Google" id="ProtNLM"/>
    </source>
</evidence>
<dbReference type="SUPFAM" id="SSF52540">
    <property type="entry name" value="P-loop containing nucleoside triphosphate hydrolases"/>
    <property type="match status" value="1"/>
</dbReference>
<dbReference type="GO" id="GO:0051782">
    <property type="term" value="P:negative regulation of cell division"/>
    <property type="evidence" value="ECO:0007669"/>
    <property type="project" value="TreeGrafter"/>
</dbReference>
<organism evidence="1 2">
    <name type="scientific">Mycobacterium parmense</name>
    <dbReference type="NCBI Taxonomy" id="185642"/>
    <lineage>
        <taxon>Bacteria</taxon>
        <taxon>Bacillati</taxon>
        <taxon>Actinomycetota</taxon>
        <taxon>Actinomycetes</taxon>
        <taxon>Mycobacteriales</taxon>
        <taxon>Mycobacteriaceae</taxon>
        <taxon>Mycobacterium</taxon>
        <taxon>Mycobacterium simiae complex</taxon>
    </lineage>
</organism>
<dbReference type="EMBL" id="AP022614">
    <property type="protein sequence ID" value="BBZ47010.1"/>
    <property type="molecule type" value="Genomic_DNA"/>
</dbReference>
<dbReference type="PANTHER" id="PTHR43384:SF11">
    <property type="entry name" value="SEPTUM SITE DETERMINING PROTEIN"/>
    <property type="match status" value="1"/>
</dbReference>
<proteinExistence type="predicted"/>
<accession>A0A7I7YZ35</accession>
<dbReference type="Proteomes" id="UP000467105">
    <property type="component" value="Chromosome"/>
</dbReference>
<reference evidence="1 2" key="1">
    <citation type="journal article" date="2019" name="Emerg. Microbes Infect.">
        <title>Comprehensive subspecies identification of 175 nontuberculous mycobacteria species based on 7547 genomic profiles.</title>
        <authorList>
            <person name="Matsumoto Y."/>
            <person name="Kinjo T."/>
            <person name="Motooka D."/>
            <person name="Nabeya D."/>
            <person name="Jung N."/>
            <person name="Uechi K."/>
            <person name="Horii T."/>
            <person name="Iida T."/>
            <person name="Fujita J."/>
            <person name="Nakamura S."/>
        </authorList>
    </citation>
    <scope>NUCLEOTIDE SEQUENCE [LARGE SCALE GENOMIC DNA]</scope>
    <source>
        <strain evidence="1 2">JCM 14742</strain>
    </source>
</reference>
<protein>
    <recommendedName>
        <fullName evidence="3">Helicase</fullName>
    </recommendedName>
</protein>
<gene>
    <name evidence="1" type="ORF">MPRM_42910</name>
</gene>
<evidence type="ECO:0000313" key="1">
    <source>
        <dbReference type="EMBL" id="BBZ47010.1"/>
    </source>
</evidence>
<name>A0A7I7YZ35_9MYCO</name>
<dbReference type="InterPro" id="IPR022521">
    <property type="entry name" value="Rv3660c"/>
</dbReference>
<keyword evidence="2" id="KW-1185">Reference proteome</keyword>
<dbReference type="Gene3D" id="3.40.50.300">
    <property type="entry name" value="P-loop containing nucleotide triphosphate hydrolases"/>
    <property type="match status" value="1"/>
</dbReference>
<dbReference type="GO" id="GO:0016887">
    <property type="term" value="F:ATP hydrolysis activity"/>
    <property type="evidence" value="ECO:0007669"/>
    <property type="project" value="TreeGrafter"/>
</dbReference>
<dbReference type="GO" id="GO:0005829">
    <property type="term" value="C:cytosol"/>
    <property type="evidence" value="ECO:0007669"/>
    <property type="project" value="TreeGrafter"/>
</dbReference>
<dbReference type="PANTHER" id="PTHR43384">
    <property type="entry name" value="SEPTUM SITE-DETERMINING PROTEIN MIND HOMOLOG, CHLOROPLASTIC-RELATED"/>
    <property type="match status" value="1"/>
</dbReference>